<dbReference type="Proteomes" id="UP000694501">
    <property type="component" value="Unassembled WGS sequence"/>
</dbReference>
<protein>
    <recommendedName>
        <fullName evidence="3">DNA-binding protein</fullName>
    </recommendedName>
</protein>
<sequence>MAVAQLICELPADTCPKAAPGFGKRAVPGQHRDADPHFGHLPPREASIATYLDRLPEGADISVKTLARTTPYGQCALRTALRLISEAGHLRRTRETVLGTDGSYHHITRTHFSRTPRPDTWWEAYTRGEHPTEVAENDRRTPSPERRLLARLGRRDVRLTLSAAECAALAPLARRWYERGASDADLEHALTAGLPSTVHHPASLVRRRLLDKLPPHAPAPDPAGPLMECTLCQKPGRPHALPGGLCRTCRGEPAPPPRINTEHHRAQVQRVREAAGFALRPAGAPVQRA</sequence>
<keyword evidence="2" id="KW-1185">Reference proteome</keyword>
<reference evidence="1" key="1">
    <citation type="submission" date="2021-06" db="EMBL/GenBank/DDBJ databases">
        <title>Sequencing of actinobacteria type strains.</title>
        <authorList>
            <person name="Nguyen G.-S."/>
            <person name="Wentzel A."/>
        </authorList>
    </citation>
    <scope>NUCLEOTIDE SEQUENCE</scope>
    <source>
        <strain evidence="1">P38-E01</strain>
    </source>
</reference>
<name>A0A949N3S1_9ACTN</name>
<proteinExistence type="predicted"/>
<gene>
    <name evidence="1" type="ORF">JGS22_005775</name>
</gene>
<evidence type="ECO:0000313" key="2">
    <source>
        <dbReference type="Proteomes" id="UP000694501"/>
    </source>
</evidence>
<dbReference type="AlphaFoldDB" id="A0A949N3S1"/>
<organism evidence="1 2">
    <name type="scientific">Streptomyces tardus</name>
    <dbReference type="NCBI Taxonomy" id="2780544"/>
    <lineage>
        <taxon>Bacteria</taxon>
        <taxon>Bacillati</taxon>
        <taxon>Actinomycetota</taxon>
        <taxon>Actinomycetes</taxon>
        <taxon>Kitasatosporales</taxon>
        <taxon>Streptomycetaceae</taxon>
        <taxon>Streptomyces</taxon>
    </lineage>
</organism>
<dbReference type="EMBL" id="JAELVF020000001">
    <property type="protein sequence ID" value="MBU7597154.1"/>
    <property type="molecule type" value="Genomic_DNA"/>
</dbReference>
<evidence type="ECO:0000313" key="1">
    <source>
        <dbReference type="EMBL" id="MBU7597154.1"/>
    </source>
</evidence>
<dbReference type="RefSeq" id="WP_216814856.1">
    <property type="nucleotide sequence ID" value="NZ_JAELVF020000001.1"/>
</dbReference>
<comment type="caution">
    <text evidence="1">The sequence shown here is derived from an EMBL/GenBank/DDBJ whole genome shotgun (WGS) entry which is preliminary data.</text>
</comment>
<accession>A0A949N3S1</accession>
<evidence type="ECO:0008006" key="3">
    <source>
        <dbReference type="Google" id="ProtNLM"/>
    </source>
</evidence>